<keyword evidence="5" id="KW-0234">DNA repair</keyword>
<evidence type="ECO:0000313" key="7">
    <source>
        <dbReference type="Proteomes" id="UP000887565"/>
    </source>
</evidence>
<accession>A0A915I9S2</accession>
<feature type="region of interest" description="Disordered" evidence="6">
    <location>
        <begin position="101"/>
        <end position="153"/>
    </location>
</feature>
<dbReference type="SUPFAM" id="SSF47113">
    <property type="entry name" value="Histone-fold"/>
    <property type="match status" value="1"/>
</dbReference>
<reference evidence="8" key="1">
    <citation type="submission" date="2022-11" db="UniProtKB">
        <authorList>
            <consortium name="WormBaseParasite"/>
        </authorList>
    </citation>
    <scope>IDENTIFICATION</scope>
</reference>
<evidence type="ECO:0000256" key="3">
    <source>
        <dbReference type="ARBA" id="ARBA00022763"/>
    </source>
</evidence>
<dbReference type="InterPro" id="IPR009072">
    <property type="entry name" value="Histone-fold"/>
</dbReference>
<dbReference type="GO" id="GO:0071821">
    <property type="term" value="C:FANCM-MHF complex"/>
    <property type="evidence" value="ECO:0007669"/>
    <property type="project" value="InterPro"/>
</dbReference>
<sequence>MELLESHDSDEKVIEERLKTAIHYVVSKKCEEISKEQGIEKFAPTFVASLTECVFAVSKEWSSDLEAFANHAKRSTINFDDFKLLTRKNCDLQNIVQKHIDRKQEQSSTKTDTKDVHKKRTTRRNAKSAIMENDENSHLTHDDADTRPGSSTMDFVIENDTKCKISKLEMQKDEDEPLNFEYVQNFDEDMNLFDD</sequence>
<evidence type="ECO:0000256" key="6">
    <source>
        <dbReference type="SAM" id="MobiDB-lite"/>
    </source>
</evidence>
<proteinExistence type="inferred from homology"/>
<dbReference type="GO" id="GO:0003682">
    <property type="term" value="F:chromatin binding"/>
    <property type="evidence" value="ECO:0007669"/>
    <property type="project" value="TreeGrafter"/>
</dbReference>
<keyword evidence="7" id="KW-1185">Reference proteome</keyword>
<dbReference type="GO" id="GO:0046982">
    <property type="term" value="F:protein heterodimerization activity"/>
    <property type="evidence" value="ECO:0007669"/>
    <property type="project" value="InterPro"/>
</dbReference>
<dbReference type="PANTHER" id="PTHR22980">
    <property type="entry name" value="CORTISTATIN"/>
    <property type="match status" value="1"/>
</dbReference>
<dbReference type="Proteomes" id="UP000887565">
    <property type="component" value="Unplaced"/>
</dbReference>
<comment type="similarity">
    <text evidence="1">Belongs to the TAF9 family. CENP-S/MHF1 subfamily.</text>
</comment>
<dbReference type="GO" id="GO:0031297">
    <property type="term" value="P:replication fork processing"/>
    <property type="evidence" value="ECO:0007669"/>
    <property type="project" value="TreeGrafter"/>
</dbReference>
<dbReference type="GO" id="GO:0006281">
    <property type="term" value="P:DNA repair"/>
    <property type="evidence" value="ECO:0007669"/>
    <property type="project" value="UniProtKB-KW"/>
</dbReference>
<dbReference type="GO" id="GO:0000712">
    <property type="term" value="P:resolution of meiotic recombination intermediates"/>
    <property type="evidence" value="ECO:0007669"/>
    <property type="project" value="TreeGrafter"/>
</dbReference>
<keyword evidence="3" id="KW-0227">DNA damage</keyword>
<dbReference type="PANTHER" id="PTHR22980:SF0">
    <property type="entry name" value="CENTROMERE PROTEIN S"/>
    <property type="match status" value="1"/>
</dbReference>
<evidence type="ECO:0000313" key="8">
    <source>
        <dbReference type="WBParaSite" id="nRc.2.0.1.t10518-RA"/>
    </source>
</evidence>
<dbReference type="AlphaFoldDB" id="A0A915I9S2"/>
<dbReference type="CDD" id="cd22919">
    <property type="entry name" value="HFD_CENP-S"/>
    <property type="match status" value="1"/>
</dbReference>
<evidence type="ECO:0000256" key="2">
    <source>
        <dbReference type="ARBA" id="ARBA00016400"/>
    </source>
</evidence>
<dbReference type="WBParaSite" id="nRc.2.0.1.t10518-RA">
    <property type="protein sequence ID" value="nRc.2.0.1.t10518-RA"/>
    <property type="gene ID" value="nRc.2.0.1.g10518"/>
</dbReference>
<name>A0A915I9S2_ROMCU</name>
<feature type="compositionally biased region" description="Basic residues" evidence="6">
    <location>
        <begin position="116"/>
        <end position="126"/>
    </location>
</feature>
<evidence type="ECO:0000256" key="1">
    <source>
        <dbReference type="ARBA" id="ARBA00006612"/>
    </source>
</evidence>
<feature type="compositionally biased region" description="Basic and acidic residues" evidence="6">
    <location>
        <begin position="101"/>
        <end position="115"/>
    </location>
</feature>
<dbReference type="GO" id="GO:0003677">
    <property type="term" value="F:DNA binding"/>
    <property type="evidence" value="ECO:0007669"/>
    <property type="project" value="UniProtKB-KW"/>
</dbReference>
<evidence type="ECO:0000256" key="5">
    <source>
        <dbReference type="ARBA" id="ARBA00023204"/>
    </source>
</evidence>
<evidence type="ECO:0000256" key="4">
    <source>
        <dbReference type="ARBA" id="ARBA00023125"/>
    </source>
</evidence>
<organism evidence="7 8">
    <name type="scientific">Romanomermis culicivorax</name>
    <name type="common">Nematode worm</name>
    <dbReference type="NCBI Taxonomy" id="13658"/>
    <lineage>
        <taxon>Eukaryota</taxon>
        <taxon>Metazoa</taxon>
        <taxon>Ecdysozoa</taxon>
        <taxon>Nematoda</taxon>
        <taxon>Enoplea</taxon>
        <taxon>Dorylaimia</taxon>
        <taxon>Mermithida</taxon>
        <taxon>Mermithoidea</taxon>
        <taxon>Mermithidae</taxon>
        <taxon>Romanomermis</taxon>
    </lineage>
</organism>
<dbReference type="Pfam" id="PF15630">
    <property type="entry name" value="CENP-S"/>
    <property type="match status" value="1"/>
</dbReference>
<feature type="compositionally biased region" description="Basic and acidic residues" evidence="6">
    <location>
        <begin position="135"/>
        <end position="146"/>
    </location>
</feature>
<dbReference type="InterPro" id="IPR029003">
    <property type="entry name" value="CENP-S/Mhf1"/>
</dbReference>
<keyword evidence="4" id="KW-0238">DNA-binding</keyword>
<dbReference type="Gene3D" id="1.10.20.10">
    <property type="entry name" value="Histone, subunit A"/>
    <property type="match status" value="1"/>
</dbReference>
<protein>
    <recommendedName>
        <fullName evidence="2">Centromere protein S</fullName>
    </recommendedName>
</protein>